<keyword evidence="1" id="KW-0812">Transmembrane</keyword>
<keyword evidence="1" id="KW-1133">Transmembrane helix</keyword>
<accession>B3MBP0</accession>
<evidence type="ECO:0000313" key="2">
    <source>
        <dbReference type="EMBL" id="EDV37171.1"/>
    </source>
</evidence>
<dbReference type="HOGENOM" id="CLU_2335775_0_0_1"/>
<evidence type="ECO:0000256" key="1">
    <source>
        <dbReference type="SAM" id="Phobius"/>
    </source>
</evidence>
<protein>
    <submittedName>
        <fullName evidence="2">Uncharacterized protein</fullName>
    </submittedName>
</protein>
<name>B3MBP0_DROAN</name>
<reference evidence="2 3" key="1">
    <citation type="journal article" date="2007" name="Nature">
        <title>Evolution of genes and genomes on the Drosophila phylogeny.</title>
        <authorList>
            <consortium name="Drosophila 12 Genomes Consortium"/>
            <person name="Clark A.G."/>
            <person name="Eisen M.B."/>
            <person name="Smith D.R."/>
            <person name="Bergman C.M."/>
            <person name="Oliver B."/>
            <person name="Markow T.A."/>
            <person name="Kaufman T.C."/>
            <person name="Kellis M."/>
            <person name="Gelbart W."/>
            <person name="Iyer V.N."/>
            <person name="Pollard D.A."/>
            <person name="Sackton T.B."/>
            <person name="Larracuente A.M."/>
            <person name="Singh N.D."/>
            <person name="Abad J.P."/>
            <person name="Abt D.N."/>
            <person name="Adryan B."/>
            <person name="Aguade M."/>
            <person name="Akashi H."/>
            <person name="Anderson W.W."/>
            <person name="Aquadro C.F."/>
            <person name="Ardell D.H."/>
            <person name="Arguello R."/>
            <person name="Artieri C.G."/>
            <person name="Barbash D.A."/>
            <person name="Barker D."/>
            <person name="Barsanti P."/>
            <person name="Batterham P."/>
            <person name="Batzoglou S."/>
            <person name="Begun D."/>
            <person name="Bhutkar A."/>
            <person name="Blanco E."/>
            <person name="Bosak S.A."/>
            <person name="Bradley R.K."/>
            <person name="Brand A.D."/>
            <person name="Brent M.R."/>
            <person name="Brooks A.N."/>
            <person name="Brown R.H."/>
            <person name="Butlin R.K."/>
            <person name="Caggese C."/>
            <person name="Calvi B.R."/>
            <person name="Bernardo de Carvalho A."/>
            <person name="Caspi A."/>
            <person name="Castrezana S."/>
            <person name="Celniker S.E."/>
            <person name="Chang J.L."/>
            <person name="Chapple C."/>
            <person name="Chatterji S."/>
            <person name="Chinwalla A."/>
            <person name="Civetta A."/>
            <person name="Clifton S.W."/>
            <person name="Comeron J.M."/>
            <person name="Costello J.C."/>
            <person name="Coyne J.A."/>
            <person name="Daub J."/>
            <person name="David R.G."/>
            <person name="Delcher A.L."/>
            <person name="Delehaunty K."/>
            <person name="Do C.B."/>
            <person name="Ebling H."/>
            <person name="Edwards K."/>
            <person name="Eickbush T."/>
            <person name="Evans J.D."/>
            <person name="Filipski A."/>
            <person name="Findeiss S."/>
            <person name="Freyhult E."/>
            <person name="Fulton L."/>
            <person name="Fulton R."/>
            <person name="Garcia A.C."/>
            <person name="Gardiner A."/>
            <person name="Garfield D.A."/>
            <person name="Garvin B.E."/>
            <person name="Gibson G."/>
            <person name="Gilbert D."/>
            <person name="Gnerre S."/>
            <person name="Godfrey J."/>
            <person name="Good R."/>
            <person name="Gotea V."/>
            <person name="Gravely B."/>
            <person name="Greenberg A.J."/>
            <person name="Griffiths-Jones S."/>
            <person name="Gross S."/>
            <person name="Guigo R."/>
            <person name="Gustafson E.A."/>
            <person name="Haerty W."/>
            <person name="Hahn M.W."/>
            <person name="Halligan D.L."/>
            <person name="Halpern A.L."/>
            <person name="Halter G.M."/>
            <person name="Han M.V."/>
            <person name="Heger A."/>
            <person name="Hillier L."/>
            <person name="Hinrichs A.S."/>
            <person name="Holmes I."/>
            <person name="Hoskins R.A."/>
            <person name="Hubisz M.J."/>
            <person name="Hultmark D."/>
            <person name="Huntley M.A."/>
            <person name="Jaffe D.B."/>
            <person name="Jagadeeshan S."/>
            <person name="Jeck W.R."/>
            <person name="Johnson J."/>
            <person name="Jones C.D."/>
            <person name="Jordan W.C."/>
            <person name="Karpen G.H."/>
            <person name="Kataoka E."/>
            <person name="Keightley P.D."/>
            <person name="Kheradpour P."/>
            <person name="Kirkness E.F."/>
            <person name="Koerich L.B."/>
            <person name="Kristiansen K."/>
            <person name="Kudrna D."/>
            <person name="Kulathinal R.J."/>
            <person name="Kumar S."/>
            <person name="Kwok R."/>
            <person name="Lander E."/>
            <person name="Langley C.H."/>
            <person name="Lapoint R."/>
            <person name="Lazzaro B.P."/>
            <person name="Lee S.J."/>
            <person name="Levesque L."/>
            <person name="Li R."/>
            <person name="Lin C.F."/>
            <person name="Lin M.F."/>
            <person name="Lindblad-Toh K."/>
            <person name="Llopart A."/>
            <person name="Long M."/>
            <person name="Low L."/>
            <person name="Lozovsky E."/>
            <person name="Lu J."/>
            <person name="Luo M."/>
            <person name="Machado C.A."/>
            <person name="Makalowski W."/>
            <person name="Marzo M."/>
            <person name="Matsuda M."/>
            <person name="Matzkin L."/>
            <person name="McAllister B."/>
            <person name="McBride C.S."/>
            <person name="McKernan B."/>
            <person name="McKernan K."/>
            <person name="Mendez-Lago M."/>
            <person name="Minx P."/>
            <person name="Mollenhauer M.U."/>
            <person name="Montooth K."/>
            <person name="Mount S.M."/>
            <person name="Mu X."/>
            <person name="Myers E."/>
            <person name="Negre B."/>
            <person name="Newfeld S."/>
            <person name="Nielsen R."/>
            <person name="Noor M.A."/>
            <person name="O'Grady P."/>
            <person name="Pachter L."/>
            <person name="Papaceit M."/>
            <person name="Parisi M.J."/>
            <person name="Parisi M."/>
            <person name="Parts L."/>
            <person name="Pedersen J.S."/>
            <person name="Pesole G."/>
            <person name="Phillippy A.M."/>
            <person name="Ponting C.P."/>
            <person name="Pop M."/>
            <person name="Porcelli D."/>
            <person name="Powell J.R."/>
            <person name="Prohaska S."/>
            <person name="Pruitt K."/>
            <person name="Puig M."/>
            <person name="Quesneville H."/>
            <person name="Ram K.R."/>
            <person name="Rand D."/>
            <person name="Rasmussen M.D."/>
            <person name="Reed L.K."/>
            <person name="Reenan R."/>
            <person name="Reily A."/>
            <person name="Remington K.A."/>
            <person name="Rieger T.T."/>
            <person name="Ritchie M.G."/>
            <person name="Robin C."/>
            <person name="Rogers Y.H."/>
            <person name="Rohde C."/>
            <person name="Rozas J."/>
            <person name="Rubenfield M.J."/>
            <person name="Ruiz A."/>
            <person name="Russo S."/>
            <person name="Salzberg S.L."/>
            <person name="Sanchez-Gracia A."/>
            <person name="Saranga D.J."/>
            <person name="Sato H."/>
            <person name="Schaeffer S.W."/>
            <person name="Schatz M.C."/>
            <person name="Schlenke T."/>
            <person name="Schwartz R."/>
            <person name="Segarra C."/>
            <person name="Singh R.S."/>
            <person name="Sirot L."/>
            <person name="Sirota M."/>
            <person name="Sisneros N.B."/>
            <person name="Smith C.D."/>
            <person name="Smith T.F."/>
            <person name="Spieth J."/>
            <person name="Stage D.E."/>
            <person name="Stark A."/>
            <person name="Stephan W."/>
            <person name="Strausberg R.L."/>
            <person name="Strempel S."/>
            <person name="Sturgill D."/>
            <person name="Sutton G."/>
            <person name="Sutton G.G."/>
            <person name="Tao W."/>
            <person name="Teichmann S."/>
            <person name="Tobari Y.N."/>
            <person name="Tomimura Y."/>
            <person name="Tsolas J.M."/>
            <person name="Valente V.L."/>
            <person name="Venter E."/>
            <person name="Venter J.C."/>
            <person name="Vicario S."/>
            <person name="Vieira F.G."/>
            <person name="Vilella A.J."/>
            <person name="Villasante A."/>
            <person name="Walenz B."/>
            <person name="Wang J."/>
            <person name="Wasserman M."/>
            <person name="Watts T."/>
            <person name="Wilson D."/>
            <person name="Wilson R.K."/>
            <person name="Wing R.A."/>
            <person name="Wolfner M.F."/>
            <person name="Wong A."/>
            <person name="Wong G.K."/>
            <person name="Wu C.I."/>
            <person name="Wu G."/>
            <person name="Yamamoto D."/>
            <person name="Yang H.P."/>
            <person name="Yang S.P."/>
            <person name="Yorke J.A."/>
            <person name="Yoshida K."/>
            <person name="Zdobnov E."/>
            <person name="Zhang P."/>
            <person name="Zhang Y."/>
            <person name="Zimin A.V."/>
            <person name="Baldwin J."/>
            <person name="Abdouelleil A."/>
            <person name="Abdulkadir J."/>
            <person name="Abebe A."/>
            <person name="Abera B."/>
            <person name="Abreu J."/>
            <person name="Acer S.C."/>
            <person name="Aftuck L."/>
            <person name="Alexander A."/>
            <person name="An P."/>
            <person name="Anderson E."/>
            <person name="Anderson S."/>
            <person name="Arachi H."/>
            <person name="Azer M."/>
            <person name="Bachantsang P."/>
            <person name="Barry A."/>
            <person name="Bayul T."/>
            <person name="Berlin A."/>
            <person name="Bessette D."/>
            <person name="Bloom T."/>
            <person name="Blye J."/>
            <person name="Boguslavskiy L."/>
            <person name="Bonnet C."/>
            <person name="Boukhgalter B."/>
            <person name="Bourzgui I."/>
            <person name="Brown A."/>
            <person name="Cahill P."/>
            <person name="Channer S."/>
            <person name="Cheshatsang Y."/>
            <person name="Chuda L."/>
            <person name="Citroen M."/>
            <person name="Collymore A."/>
            <person name="Cooke P."/>
            <person name="Costello M."/>
            <person name="D'Aco K."/>
            <person name="Daza R."/>
            <person name="De Haan G."/>
            <person name="DeGray S."/>
            <person name="DeMaso C."/>
            <person name="Dhargay N."/>
            <person name="Dooley K."/>
            <person name="Dooley E."/>
            <person name="Doricent M."/>
            <person name="Dorje P."/>
            <person name="Dorjee K."/>
            <person name="Dupes A."/>
            <person name="Elong R."/>
            <person name="Falk J."/>
            <person name="Farina A."/>
            <person name="Faro S."/>
            <person name="Ferguson D."/>
            <person name="Fisher S."/>
            <person name="Foley C.D."/>
            <person name="Franke A."/>
            <person name="Friedrich D."/>
            <person name="Gadbois L."/>
            <person name="Gearin G."/>
            <person name="Gearin C.R."/>
            <person name="Giannoukos G."/>
            <person name="Goode T."/>
            <person name="Graham J."/>
            <person name="Grandbois E."/>
            <person name="Grewal S."/>
            <person name="Gyaltsen K."/>
            <person name="Hafez N."/>
            <person name="Hagos B."/>
            <person name="Hall J."/>
            <person name="Henson C."/>
            <person name="Hollinger A."/>
            <person name="Honan T."/>
            <person name="Huard M.D."/>
            <person name="Hughes L."/>
            <person name="Hurhula B."/>
            <person name="Husby M.E."/>
            <person name="Kamat A."/>
            <person name="Kanga B."/>
            <person name="Kashin S."/>
            <person name="Khazanovich D."/>
            <person name="Kisner P."/>
            <person name="Lance K."/>
            <person name="Lara M."/>
            <person name="Lee W."/>
            <person name="Lennon N."/>
            <person name="Letendre F."/>
            <person name="LeVine R."/>
            <person name="Lipovsky A."/>
            <person name="Liu X."/>
            <person name="Liu J."/>
            <person name="Liu S."/>
            <person name="Lokyitsang T."/>
            <person name="Lokyitsang Y."/>
            <person name="Lubonja R."/>
            <person name="Lui A."/>
            <person name="MacDonald P."/>
            <person name="Magnisalis V."/>
            <person name="Maru K."/>
            <person name="Matthews C."/>
            <person name="McCusker W."/>
            <person name="McDonough S."/>
            <person name="Mehta T."/>
            <person name="Meldrim J."/>
            <person name="Meneus L."/>
            <person name="Mihai O."/>
            <person name="Mihalev A."/>
            <person name="Mihova T."/>
            <person name="Mittelman R."/>
            <person name="Mlenga V."/>
            <person name="Montmayeur A."/>
            <person name="Mulrain L."/>
            <person name="Navidi A."/>
            <person name="Naylor J."/>
            <person name="Negash T."/>
            <person name="Nguyen T."/>
            <person name="Nguyen N."/>
            <person name="Nicol R."/>
            <person name="Norbu C."/>
            <person name="Norbu N."/>
            <person name="Novod N."/>
            <person name="O'Neill B."/>
            <person name="Osman S."/>
            <person name="Markiewicz E."/>
            <person name="Oyono O.L."/>
            <person name="Patti C."/>
            <person name="Phunkhang P."/>
            <person name="Pierre F."/>
            <person name="Priest M."/>
            <person name="Raghuraman S."/>
            <person name="Rege F."/>
            <person name="Reyes R."/>
            <person name="Rise C."/>
            <person name="Rogov P."/>
            <person name="Ross K."/>
            <person name="Ryan E."/>
            <person name="Settipalli S."/>
            <person name="Shea T."/>
            <person name="Sherpa N."/>
            <person name="Shi L."/>
            <person name="Shih D."/>
            <person name="Sparrow T."/>
            <person name="Spaulding J."/>
            <person name="Stalker J."/>
            <person name="Stange-Thomann N."/>
            <person name="Stavropoulos S."/>
            <person name="Stone C."/>
            <person name="Strader C."/>
            <person name="Tesfaye S."/>
            <person name="Thomson T."/>
            <person name="Thoulutsang Y."/>
            <person name="Thoulutsang D."/>
            <person name="Topham K."/>
            <person name="Topping I."/>
            <person name="Tsamla T."/>
            <person name="Vassiliev H."/>
            <person name="Vo A."/>
            <person name="Wangchuk T."/>
            <person name="Wangdi T."/>
            <person name="Weiand M."/>
            <person name="Wilkinson J."/>
            <person name="Wilson A."/>
            <person name="Yadav S."/>
            <person name="Young G."/>
            <person name="Yu Q."/>
            <person name="Zembek L."/>
            <person name="Zhong D."/>
            <person name="Zimmer A."/>
            <person name="Zwirko Z."/>
            <person name="Jaffe D.B."/>
            <person name="Alvarez P."/>
            <person name="Brockman W."/>
            <person name="Butler J."/>
            <person name="Chin C."/>
            <person name="Gnerre S."/>
            <person name="Grabherr M."/>
            <person name="Kleber M."/>
            <person name="Mauceli E."/>
            <person name="MacCallum I."/>
        </authorList>
    </citation>
    <scope>NUCLEOTIDE SEQUENCE [LARGE SCALE GENOMIC DNA]</scope>
    <source>
        <strain evidence="3">Tucson 14024-0371.13</strain>
    </source>
</reference>
<keyword evidence="3" id="KW-1185">Reference proteome</keyword>
<feature type="transmembrane region" description="Helical" evidence="1">
    <location>
        <begin position="21"/>
        <end position="42"/>
    </location>
</feature>
<gene>
    <name evidence="2" type="primary">Dana\GF13316</name>
    <name evidence="2" type="synonym">dana_GLEANR_13330</name>
    <name evidence="2" type="ORF">GF13316</name>
</gene>
<keyword evidence="1" id="KW-0472">Membrane</keyword>
<dbReference type="Proteomes" id="UP000007801">
    <property type="component" value="Unassembled WGS sequence"/>
</dbReference>
<sequence length="98" mass="11717">MTATILLGELKRKVVRTRYRSYWLLVAPVVVILLIWMCLGGTKKEVSPGDMAADRSMWRQAKFLFSEIYYYFWEGERPKPQPEERMGRMEKILKYFMS</sequence>
<dbReference type="OMA" id="PQPEERM"/>
<dbReference type="EMBL" id="CH902619">
    <property type="protein sequence ID" value="EDV37171.1"/>
    <property type="molecule type" value="Genomic_DNA"/>
</dbReference>
<evidence type="ECO:0000313" key="3">
    <source>
        <dbReference type="Proteomes" id="UP000007801"/>
    </source>
</evidence>
<dbReference type="AlphaFoldDB" id="B3MBP0"/>
<proteinExistence type="predicted"/>
<organism evidence="2 3">
    <name type="scientific">Drosophila ananassae</name>
    <name type="common">Fruit fly</name>
    <dbReference type="NCBI Taxonomy" id="7217"/>
    <lineage>
        <taxon>Eukaryota</taxon>
        <taxon>Metazoa</taxon>
        <taxon>Ecdysozoa</taxon>
        <taxon>Arthropoda</taxon>
        <taxon>Hexapoda</taxon>
        <taxon>Insecta</taxon>
        <taxon>Pterygota</taxon>
        <taxon>Neoptera</taxon>
        <taxon>Endopterygota</taxon>
        <taxon>Diptera</taxon>
        <taxon>Brachycera</taxon>
        <taxon>Muscomorpha</taxon>
        <taxon>Ephydroidea</taxon>
        <taxon>Drosophilidae</taxon>
        <taxon>Drosophila</taxon>
        <taxon>Sophophora</taxon>
    </lineage>
</organism>
<dbReference type="InParanoid" id="B3MBP0"/>